<comment type="caution">
    <text evidence="1">The sequence shown here is derived from an EMBL/GenBank/DDBJ whole genome shotgun (WGS) entry which is preliminary data.</text>
</comment>
<evidence type="ECO:0000313" key="2">
    <source>
        <dbReference type="Proteomes" id="UP000294848"/>
    </source>
</evidence>
<evidence type="ECO:0000313" key="1">
    <source>
        <dbReference type="EMBL" id="TDN97637.1"/>
    </source>
</evidence>
<dbReference type="Proteomes" id="UP000294848">
    <property type="component" value="Unassembled WGS sequence"/>
</dbReference>
<reference evidence="1 2" key="1">
    <citation type="submission" date="2019-03" db="EMBL/GenBank/DDBJ databases">
        <title>Freshwater and sediment microbial communities from various areas in North America, analyzing microbe dynamics in response to fracking.</title>
        <authorList>
            <person name="Lamendella R."/>
        </authorList>
    </citation>
    <scope>NUCLEOTIDE SEQUENCE [LARGE SCALE GENOMIC DNA]</scope>
    <source>
        <strain evidence="1 2">114D</strain>
    </source>
</reference>
<sequence length="694" mass="81808">MYKSLAILITDRINKYGHLIAISAMEDMVWMKATEGVPMHLGHDMHRPVGAMIPFGLYFEPKMVRSLGLTLIPQNDEDSKQITDFKKYAHLKSIKNAVDQNDNKLYELVKSNIESEFNYLETGTLSIFNENIVTRIFKELVDFQDKDGLIKLEDLNKNFTYKYQGVFFHNSLPLCIYSNSFFRRSLSRHNNFHFFFLDELMSMQNNKDITIKISLDWDLIGYSPTFLESMEYEYWFGPKYNDDISNIQKGLTKHNCSEFERDYHGISTTEFFWKDNNELKEFELEELRENNAPTMEDFFGCRYMHSIYDTSKETFVHFDGAIRGYDSDLYFERIDQNMTDFGRRSEYTKLFRVDGKLELKNWKSLITNYMQDNPLIYEYFGIAKPKSELDKELDSKSLMQQLVPHSMNKSDGIKLLLSYHNKNDDFENISHSVSIYDVININGEDKSILEDEIIEVKKALSRLGKILNIKDDTLYGIYKDDYWNIPCIFHGKNDPTEDIQITLKALSNIFERMINRGLETIVSFTIAWTIEDKEVRVSCLGHIENLYNWIEKFQVIPVERESLKKWLDNQRTYLNETFEECIDKPLVQDICQFDGVLYIKRKIVGEEFNLELFSDDKGLSYRFSIPVEKEELYDDIINGKIKPVMSYILKKAICSVTKQDYHKSPYSKLLDDNVHMVVEELEGLTFYWSDKQII</sequence>
<organism evidence="1 2">
    <name type="scientific">Sunxiuqinia elliptica</name>
    <dbReference type="NCBI Taxonomy" id="655355"/>
    <lineage>
        <taxon>Bacteria</taxon>
        <taxon>Pseudomonadati</taxon>
        <taxon>Bacteroidota</taxon>
        <taxon>Bacteroidia</taxon>
        <taxon>Marinilabiliales</taxon>
        <taxon>Prolixibacteraceae</taxon>
        <taxon>Sunxiuqinia</taxon>
    </lineage>
</organism>
<accession>A0A4R6GRB0</accession>
<dbReference type="AlphaFoldDB" id="A0A4R6GRB0"/>
<name>A0A4R6GRB0_9BACT</name>
<gene>
    <name evidence="1" type="ORF">DET52_10939</name>
</gene>
<dbReference type="RefSeq" id="WP_133466240.1">
    <property type="nucleotide sequence ID" value="NZ_SNWI01000009.1"/>
</dbReference>
<proteinExistence type="predicted"/>
<dbReference type="EMBL" id="SNWI01000009">
    <property type="protein sequence ID" value="TDN97637.1"/>
    <property type="molecule type" value="Genomic_DNA"/>
</dbReference>
<dbReference type="OrthoDB" id="8434905at2"/>
<protein>
    <submittedName>
        <fullName evidence="1">Uncharacterized protein</fullName>
    </submittedName>
</protein>